<evidence type="ECO:0000256" key="4">
    <source>
        <dbReference type="SAM" id="MobiDB-lite"/>
    </source>
</evidence>
<dbReference type="InterPro" id="IPR019775">
    <property type="entry name" value="WD40_repeat_CS"/>
</dbReference>
<feature type="region of interest" description="Disordered" evidence="4">
    <location>
        <begin position="456"/>
        <end position="504"/>
    </location>
</feature>
<dbReference type="PROSITE" id="PS50082">
    <property type="entry name" value="WD_REPEATS_2"/>
    <property type="match status" value="2"/>
</dbReference>
<dbReference type="SUPFAM" id="SSF50978">
    <property type="entry name" value="WD40 repeat-like"/>
    <property type="match status" value="1"/>
</dbReference>
<feature type="region of interest" description="Disordered" evidence="4">
    <location>
        <begin position="388"/>
        <end position="434"/>
    </location>
</feature>
<protein>
    <recommendedName>
        <fullName evidence="7">RWD domain-containing protein</fullName>
    </recommendedName>
</protein>
<dbReference type="EMBL" id="OZ037949">
    <property type="protein sequence ID" value="CAL1710705.1"/>
    <property type="molecule type" value="Genomic_DNA"/>
</dbReference>
<accession>A0ABP1DSA5</accession>
<keyword evidence="2" id="KW-0677">Repeat</keyword>
<feature type="compositionally biased region" description="Low complexity" evidence="4">
    <location>
        <begin position="935"/>
        <end position="968"/>
    </location>
</feature>
<evidence type="ECO:0000256" key="3">
    <source>
        <dbReference type="PROSITE-ProRule" id="PRU00221"/>
    </source>
</evidence>
<dbReference type="PROSITE" id="PS50294">
    <property type="entry name" value="WD_REPEATS_REGION"/>
    <property type="match status" value="1"/>
</dbReference>
<feature type="compositionally biased region" description="Polar residues" evidence="4">
    <location>
        <begin position="1049"/>
        <end position="1063"/>
    </location>
</feature>
<evidence type="ECO:0000256" key="2">
    <source>
        <dbReference type="ARBA" id="ARBA00022737"/>
    </source>
</evidence>
<organism evidence="5 6">
    <name type="scientific">Somion occarium</name>
    <dbReference type="NCBI Taxonomy" id="3059160"/>
    <lineage>
        <taxon>Eukaryota</taxon>
        <taxon>Fungi</taxon>
        <taxon>Dikarya</taxon>
        <taxon>Basidiomycota</taxon>
        <taxon>Agaricomycotina</taxon>
        <taxon>Agaricomycetes</taxon>
        <taxon>Polyporales</taxon>
        <taxon>Cerrenaceae</taxon>
        <taxon>Somion</taxon>
    </lineage>
</organism>
<dbReference type="InterPro" id="IPR036322">
    <property type="entry name" value="WD40_repeat_dom_sf"/>
</dbReference>
<dbReference type="SMART" id="SM00320">
    <property type="entry name" value="WD40"/>
    <property type="match status" value="5"/>
</dbReference>
<dbReference type="Proteomes" id="UP001497453">
    <property type="component" value="Chromosome 6"/>
</dbReference>
<dbReference type="InterPro" id="IPR015943">
    <property type="entry name" value="WD40/YVTN_repeat-like_dom_sf"/>
</dbReference>
<evidence type="ECO:0000313" key="6">
    <source>
        <dbReference type="Proteomes" id="UP001497453"/>
    </source>
</evidence>
<feature type="region of interest" description="Disordered" evidence="4">
    <location>
        <begin position="1037"/>
        <end position="1064"/>
    </location>
</feature>
<dbReference type="InterPro" id="IPR001680">
    <property type="entry name" value="WD40_rpt"/>
</dbReference>
<keyword evidence="6" id="KW-1185">Reference proteome</keyword>
<feature type="compositionally biased region" description="Polar residues" evidence="4">
    <location>
        <begin position="472"/>
        <end position="481"/>
    </location>
</feature>
<name>A0ABP1DSA5_9APHY</name>
<gene>
    <name evidence="5" type="ORF">GFSPODELE1_LOCUS7952</name>
</gene>
<dbReference type="PANTHER" id="PTHR46170:SF1">
    <property type="entry name" value="GATOR COMPLEX PROTEIN WDR59"/>
    <property type="match status" value="1"/>
</dbReference>
<feature type="repeat" description="WD" evidence="3">
    <location>
        <begin position="205"/>
        <end position="241"/>
    </location>
</feature>
<sequence length="1250" mass="138951">MSHRREASVPSSPVGDGNFKRSLEINMAALVGSAIGNMSISPWNRDVVLAARKGLYIIDLEAPLNLPRFLPQGGTWDVADVQWNPHTANIQYIVSTSSEKLLIWNILLSSNSSIEHILRAHYRAITDINWHPADPDCVVSTGLDSWLWAWDIRTPRRAVLGLCAFNAGGTQVKWNRQDGNMLASSHLNEVLIWDRRKGSLPVSRIKAHNSKIYGIDWAHNNRNQIVTCSLDKTIKFWDLNNLSGDSGEYEPTATVQTAYPVWRARNLPFGQGVLSLPQRGQTALEMWNPAVSNEPVERFEGHSDVVKEFVWRRGSHGNDSFQLITWSKDRTLRFWPVDTEVMQKAGDSTIHAPYVAPPDQNISFSNPPPSSDTAPALTVPVRGILGEVRASQPLRPRPSAGRFLSDPLRTHGTHGASAPSANTSSGQGEGLTRRGVVGRSAQITALSWLSSVKVGGARDGSSGAGSGGDSGNVSRLNSASRPPSIFDIPQGLDENETDDEVPQSLQEEITSVVNKLASSKVRLEKADFGKRRSCTFGLHGPWGDSTSVFIRVTFTFPHTYPQAAHPLGTPHVDLEMNPLISMKNRVLITRRLRSIRERERPCLEACLRFLLFGDQDHYAIPRTMIIDSESSSDDEPYPVTRRPKDPSHSALRGDKNLAEPRTSQGTFGPNGQLVCFFRAPPRIVKHATRDLSMSPSIGSRGPDNAPHIFRSPVLLSDAIRRLSLAAQDRDSSYSDHRRVEDTNSILRIMTNLYTFSHPKTRKFSEQSRPQEDAPTPYSLLPTRRSLVYIRDASAYIGIDIAAAGEYVYAMTHPLDWCKKNAEIAKARGRVDHERLFTMLHVLIVDARNEGEGVPTAFGIYSPLMFKLLEKMYAEFLARKDAQILVMMAVVLLRLTRQHEHLSELPKLTPPSQISHIDYFSFVRRQMNKRDPPLPSWTHHSPSPTSRSPAPVLSPSSSRGSWSSLFRPSNMRRHISTENTKEEETANRPVSAVPIPVGRAHPSSPQIRTFKKDSPLFQTAVSNSWSDALGSSAKTNISFSSAGHGRSRRPTFSQVVSSTPSPSGQKRIVFNADPKMTMQKFPSFQLQARLQRQLACHILTYAEMLSAWQFPSKRIELIKSVEDELQSILSESLQSIVLDCSPLGVVRLCSKCKHENTFLTDFCAMCNNRLSADRCSVCRLPIKGLAQTCMLCHHDSHVRCWTDCKGVLCATGCGCTCKMTISPEEIILEVERGRRLSASASEITYRACKSS</sequence>
<dbReference type="Pfam" id="PF00400">
    <property type="entry name" value="WD40"/>
    <property type="match status" value="1"/>
</dbReference>
<evidence type="ECO:0000313" key="5">
    <source>
        <dbReference type="EMBL" id="CAL1710705.1"/>
    </source>
</evidence>
<feature type="compositionally biased region" description="Basic and acidic residues" evidence="4">
    <location>
        <begin position="642"/>
        <end position="658"/>
    </location>
</feature>
<dbReference type="PANTHER" id="PTHR46170">
    <property type="entry name" value="GATOR COMPLEX PROTEIN WDR59"/>
    <property type="match status" value="1"/>
</dbReference>
<dbReference type="Gene3D" id="2.130.10.10">
    <property type="entry name" value="YVTN repeat-like/Quinoprotein amine dehydrogenase"/>
    <property type="match status" value="1"/>
</dbReference>
<keyword evidence="1 3" id="KW-0853">WD repeat</keyword>
<feature type="compositionally biased region" description="Basic and acidic residues" evidence="4">
    <location>
        <begin position="974"/>
        <end position="985"/>
    </location>
</feature>
<proteinExistence type="predicted"/>
<feature type="region of interest" description="Disordered" evidence="4">
    <location>
        <begin position="930"/>
        <end position="1008"/>
    </location>
</feature>
<reference evidence="6" key="1">
    <citation type="submission" date="2024-04" db="EMBL/GenBank/DDBJ databases">
        <authorList>
            <person name="Shaw F."/>
            <person name="Minotto A."/>
        </authorList>
    </citation>
    <scope>NUCLEOTIDE SEQUENCE [LARGE SCALE GENOMIC DNA]</scope>
</reference>
<feature type="repeat" description="WD" evidence="3">
    <location>
        <begin position="118"/>
        <end position="160"/>
    </location>
</feature>
<dbReference type="InterPro" id="IPR049567">
    <property type="entry name" value="WDR59-like"/>
</dbReference>
<feature type="region of interest" description="Disordered" evidence="4">
    <location>
        <begin position="629"/>
        <end position="666"/>
    </location>
</feature>
<dbReference type="PROSITE" id="PS00678">
    <property type="entry name" value="WD_REPEATS_1"/>
    <property type="match status" value="2"/>
</dbReference>
<evidence type="ECO:0000256" key="1">
    <source>
        <dbReference type="ARBA" id="ARBA00022574"/>
    </source>
</evidence>
<evidence type="ECO:0008006" key="7">
    <source>
        <dbReference type="Google" id="ProtNLM"/>
    </source>
</evidence>